<dbReference type="Gene3D" id="1.20.920.10">
    <property type="entry name" value="Bromodomain-like"/>
    <property type="match status" value="1"/>
</dbReference>
<feature type="domain" description="Bromo" evidence="4">
    <location>
        <begin position="165"/>
        <end position="235"/>
    </location>
</feature>
<reference evidence="5 6" key="1">
    <citation type="submission" date="2024-01" db="EMBL/GenBank/DDBJ databases">
        <title>The genomes of 5 underutilized Papilionoideae crops provide insights into root nodulation and disease resistanc.</title>
        <authorList>
            <person name="Jiang F."/>
        </authorList>
    </citation>
    <scope>NUCLEOTIDE SEQUENCE [LARGE SCALE GENOMIC DNA]</scope>
    <source>
        <strain evidence="5">JINMINGXINNONG_FW02</strain>
        <tissue evidence="5">Leaves</tissue>
    </source>
</reference>
<feature type="region of interest" description="Disordered" evidence="3">
    <location>
        <begin position="633"/>
        <end position="671"/>
    </location>
</feature>
<dbReference type="PROSITE" id="PS50014">
    <property type="entry name" value="BROMODOMAIN_2"/>
    <property type="match status" value="1"/>
</dbReference>
<sequence>MAAWWLTAGRRMMLRGRFIKRFCRTWKISGFQKRAKAKAMRSQEEIECSDKRRSSRIIALEEKKQQQQRERELELASQRKNNSMNHDPRNKGKCKVTMEETEDLCNNINEDEERSTKKRRKNKEFYQLISSIKELGRQSTSRTNDSPLNGIPLKNILEIIVDFLQRKDPDELFAEPINPDVVKNYYEIVKQPMDFATMRAKLHENMYTDLNLFKRDILLICSNAKNVNPRTSIHHEVAEEISRHAKCIFEALDVVPQYLDLESSLTKRRPGRKPKNGEQKTSHRDSTEVEKRDTYRPTSMPLVSEIMRGNMPNFQVNENQFKYKESLLHFVKDLGPIIQRVAAKKLEPLQHQQICIGNTSTQNILVNASGSQITHQSTPQIPTQQGTLNAQTFPLGLPFHNRSLTIPGSATNKTRNFRGISKGKLDSLIENASSSVGPIQEKTNLVHFGFNKTSNTREWHTSTGIPYMLANGGSTSTNNNVFAPHHPTSIISGLSGNRNSVSGLPLKPSTWLEDTMSCMRSNIIESSLVNQPRPRASMYDMPRHNLAELSLVHQPWKTNAMFSMIPSRVTPWSQPMQGNSIPGTSYQALLNSPDFNNSSYTMQANLGQVMHQTAPYTPLATQSFPNMQMQLRQESVPPQVPNSLSAPSLQEASPELLRNTNDEQVNLDLHL</sequence>
<feature type="compositionally biased region" description="Basic and acidic residues" evidence="3">
    <location>
        <begin position="62"/>
        <end position="74"/>
    </location>
</feature>
<keyword evidence="1 2" id="KW-0103">Bromodomain</keyword>
<evidence type="ECO:0000256" key="2">
    <source>
        <dbReference type="PROSITE-ProRule" id="PRU00035"/>
    </source>
</evidence>
<dbReference type="InterPro" id="IPR036427">
    <property type="entry name" value="Bromodomain-like_sf"/>
</dbReference>
<feature type="region of interest" description="Disordered" evidence="3">
    <location>
        <begin position="62"/>
        <end position="92"/>
    </location>
</feature>
<feature type="region of interest" description="Disordered" evidence="3">
    <location>
        <begin position="265"/>
        <end position="296"/>
    </location>
</feature>
<name>A0AAN9QF98_PHACN</name>
<dbReference type="Pfam" id="PF00439">
    <property type="entry name" value="Bromodomain"/>
    <property type="match status" value="1"/>
</dbReference>
<dbReference type="PANTHER" id="PTHR22881:SF26">
    <property type="entry name" value="BROMODOMAIN CONTAINING PROTEIN, EXPRESSED"/>
    <property type="match status" value="1"/>
</dbReference>
<accession>A0AAN9QF98</accession>
<keyword evidence="6" id="KW-1185">Reference proteome</keyword>
<dbReference type="PRINTS" id="PR00503">
    <property type="entry name" value="BROMODOMAIN"/>
</dbReference>
<evidence type="ECO:0000313" key="6">
    <source>
        <dbReference type="Proteomes" id="UP001374584"/>
    </source>
</evidence>
<dbReference type="CDD" id="cd04369">
    <property type="entry name" value="Bromodomain"/>
    <property type="match status" value="1"/>
</dbReference>
<evidence type="ECO:0000313" key="5">
    <source>
        <dbReference type="EMBL" id="KAK7333094.1"/>
    </source>
</evidence>
<protein>
    <recommendedName>
        <fullName evidence="4">Bromo domain-containing protein</fullName>
    </recommendedName>
</protein>
<dbReference type="AlphaFoldDB" id="A0AAN9QF98"/>
<evidence type="ECO:0000256" key="1">
    <source>
        <dbReference type="ARBA" id="ARBA00023117"/>
    </source>
</evidence>
<proteinExistence type="predicted"/>
<feature type="compositionally biased region" description="Polar residues" evidence="3">
    <location>
        <begin position="641"/>
        <end position="651"/>
    </location>
</feature>
<feature type="compositionally biased region" description="Basic and acidic residues" evidence="3">
    <location>
        <begin position="275"/>
        <end position="295"/>
    </location>
</feature>
<dbReference type="PANTHER" id="PTHR22881">
    <property type="entry name" value="BROMODOMAIN CONTAINING PROTEIN"/>
    <property type="match status" value="1"/>
</dbReference>
<dbReference type="InterPro" id="IPR001487">
    <property type="entry name" value="Bromodomain"/>
</dbReference>
<evidence type="ECO:0000256" key="3">
    <source>
        <dbReference type="SAM" id="MobiDB-lite"/>
    </source>
</evidence>
<gene>
    <name evidence="5" type="ORF">VNO80_29857</name>
</gene>
<comment type="caution">
    <text evidence="5">The sequence shown here is derived from an EMBL/GenBank/DDBJ whole genome shotgun (WGS) entry which is preliminary data.</text>
</comment>
<dbReference type="Proteomes" id="UP001374584">
    <property type="component" value="Unassembled WGS sequence"/>
</dbReference>
<dbReference type="EMBL" id="JAYMYR010000011">
    <property type="protein sequence ID" value="KAK7333094.1"/>
    <property type="molecule type" value="Genomic_DNA"/>
</dbReference>
<dbReference type="InterPro" id="IPR051831">
    <property type="entry name" value="Bromodomain_contain_prot"/>
</dbReference>
<dbReference type="SMART" id="SM00297">
    <property type="entry name" value="BROMO"/>
    <property type="match status" value="1"/>
</dbReference>
<dbReference type="SUPFAM" id="SSF47370">
    <property type="entry name" value="Bromodomain"/>
    <property type="match status" value="1"/>
</dbReference>
<organism evidence="5 6">
    <name type="scientific">Phaseolus coccineus</name>
    <name type="common">Scarlet runner bean</name>
    <name type="synonym">Phaseolus multiflorus</name>
    <dbReference type="NCBI Taxonomy" id="3886"/>
    <lineage>
        <taxon>Eukaryota</taxon>
        <taxon>Viridiplantae</taxon>
        <taxon>Streptophyta</taxon>
        <taxon>Embryophyta</taxon>
        <taxon>Tracheophyta</taxon>
        <taxon>Spermatophyta</taxon>
        <taxon>Magnoliopsida</taxon>
        <taxon>eudicotyledons</taxon>
        <taxon>Gunneridae</taxon>
        <taxon>Pentapetalae</taxon>
        <taxon>rosids</taxon>
        <taxon>fabids</taxon>
        <taxon>Fabales</taxon>
        <taxon>Fabaceae</taxon>
        <taxon>Papilionoideae</taxon>
        <taxon>50 kb inversion clade</taxon>
        <taxon>NPAAA clade</taxon>
        <taxon>indigoferoid/millettioid clade</taxon>
        <taxon>Phaseoleae</taxon>
        <taxon>Phaseolus</taxon>
    </lineage>
</organism>
<evidence type="ECO:0000259" key="4">
    <source>
        <dbReference type="PROSITE" id="PS50014"/>
    </source>
</evidence>